<dbReference type="EMBL" id="ANOF01000063">
    <property type="protein sequence ID" value="EMI27452.1"/>
    <property type="molecule type" value="Genomic_DNA"/>
</dbReference>
<comment type="caution">
    <text evidence="1">The sequence shown here is derived from an EMBL/GenBank/DDBJ whole genome shotgun (WGS) entry which is preliminary data.</text>
</comment>
<dbReference type="Proteomes" id="UP000011996">
    <property type="component" value="Unassembled WGS sequence"/>
</dbReference>
<evidence type="ECO:0000313" key="1">
    <source>
        <dbReference type="EMBL" id="EMI27452.1"/>
    </source>
</evidence>
<dbReference type="STRING" id="1263868.RESH_01854"/>
<protein>
    <submittedName>
        <fullName evidence="1">Uncharacterized protein</fullName>
    </submittedName>
</protein>
<evidence type="ECO:0000313" key="2">
    <source>
        <dbReference type="Proteomes" id="UP000011996"/>
    </source>
</evidence>
<organism evidence="1 2">
    <name type="scientific">Rhodopirellula europaea SH398</name>
    <dbReference type="NCBI Taxonomy" id="1263868"/>
    <lineage>
        <taxon>Bacteria</taxon>
        <taxon>Pseudomonadati</taxon>
        <taxon>Planctomycetota</taxon>
        <taxon>Planctomycetia</taxon>
        <taxon>Pirellulales</taxon>
        <taxon>Pirellulaceae</taxon>
        <taxon>Rhodopirellula</taxon>
    </lineage>
</organism>
<reference evidence="1 2" key="1">
    <citation type="journal article" date="2013" name="Mar. Genomics">
        <title>Expression of sulfatases in Rhodopirellula baltica and the diversity of sulfatases in the genus Rhodopirellula.</title>
        <authorList>
            <person name="Wegner C.E."/>
            <person name="Richter-Heitmann T."/>
            <person name="Klindworth A."/>
            <person name="Klockow C."/>
            <person name="Richter M."/>
            <person name="Achstetter T."/>
            <person name="Glockner F.O."/>
            <person name="Harder J."/>
        </authorList>
    </citation>
    <scope>NUCLEOTIDE SEQUENCE [LARGE SCALE GENOMIC DNA]</scope>
    <source>
        <strain evidence="1 2">SH398</strain>
    </source>
</reference>
<name>M5SIB3_9BACT</name>
<gene>
    <name evidence="1" type="ORF">RESH_01854</name>
</gene>
<proteinExistence type="predicted"/>
<dbReference type="PATRIC" id="fig|1263868.3.peg.2006"/>
<sequence length="53" mass="5776">MSSPGRLFVQARHLSHTARFPHAMRLTRDGVEKPEKEVGILPGSMVGGLAYAD</sequence>
<accession>M5SIB3</accession>
<dbReference type="AlphaFoldDB" id="M5SIB3"/>